<comment type="catalytic activity">
    <reaction evidence="1">
        <text>ATP + protein L-histidine = ADP + protein N-phospho-L-histidine.</text>
        <dbReference type="EC" id="2.7.13.3"/>
    </reaction>
</comment>
<dbReference type="STRING" id="370622.LA66_10420"/>
<dbReference type="CDD" id="cd00082">
    <property type="entry name" value="HisKA"/>
    <property type="match status" value="1"/>
</dbReference>
<evidence type="ECO:0000256" key="7">
    <source>
        <dbReference type="ARBA" id="ARBA00022777"/>
    </source>
</evidence>
<evidence type="ECO:0000256" key="11">
    <source>
        <dbReference type="SAM" id="Phobius"/>
    </source>
</evidence>
<comment type="caution">
    <text evidence="14">The sequence shown here is derived from an EMBL/GenBank/DDBJ whole genome shotgun (WGS) entry which is preliminary data.</text>
</comment>
<dbReference type="EC" id="2.7.13.3" evidence="3"/>
<accession>A0A0B1Q3H8</accession>
<feature type="domain" description="Histidine kinase" evidence="12">
    <location>
        <begin position="247"/>
        <end position="461"/>
    </location>
</feature>
<evidence type="ECO:0000256" key="1">
    <source>
        <dbReference type="ARBA" id="ARBA00000085"/>
    </source>
</evidence>
<dbReference type="InterPro" id="IPR003594">
    <property type="entry name" value="HATPase_dom"/>
</dbReference>
<evidence type="ECO:0000313" key="14">
    <source>
        <dbReference type="EMBL" id="KHJ54949.1"/>
    </source>
</evidence>
<sequence>MRRLRALMRMTSVRLSAVFLTLFAIFAIVLVVYVTATAAGILQQQSRAIISDEIRELGGVYGRGGIVALVRSIDQRSRQPGASLYLVTDPTGRILSGNVQSLDFGVLDKTGFIGSPFGYERFTEDESDRYHMAVAEVVTLPNGMRVLVGRDTTDIERIRTVVRDALVLALGLMGAGALFAWLFVGRHALHRLDLMSHSSRRILAGDLNERLPVTGAGDEFDRLSENMNALLARVALLQEGLRQVSDNIAHDLKTPLTRLRNRAEAALVDRQADPRQALEAAVAEADQMIRTFDALLMIGRVEAGSHPVEKVKVDLSAMVADVAELYEPLAEEAGATLRVDAPGPVEAMVSRELIAQTLSNLIDNALKYGVAADGASEVLVSVARQEGICRLVIADNGPGIPEAQRERVFERFYRLDSSRTKPGSGLGLSLVQAIARLHGGAVHIEDGAPGLRVVIEFPDGISSPA</sequence>
<feature type="transmembrane region" description="Helical" evidence="11">
    <location>
        <begin position="165"/>
        <end position="184"/>
    </location>
</feature>
<evidence type="ECO:0000256" key="4">
    <source>
        <dbReference type="ARBA" id="ARBA00022553"/>
    </source>
</evidence>
<dbReference type="InterPro" id="IPR003661">
    <property type="entry name" value="HisK_dim/P_dom"/>
</dbReference>
<evidence type="ECO:0000256" key="6">
    <source>
        <dbReference type="ARBA" id="ARBA00022692"/>
    </source>
</evidence>
<dbReference type="Gene3D" id="1.10.287.130">
    <property type="match status" value="1"/>
</dbReference>
<keyword evidence="4" id="KW-0597">Phosphoprotein</keyword>
<dbReference type="GO" id="GO:0005886">
    <property type="term" value="C:plasma membrane"/>
    <property type="evidence" value="ECO:0007669"/>
    <property type="project" value="TreeGrafter"/>
</dbReference>
<keyword evidence="9" id="KW-0902">Two-component regulatory system</keyword>
<dbReference type="PROSITE" id="PS50109">
    <property type="entry name" value="HIS_KIN"/>
    <property type="match status" value="1"/>
</dbReference>
<protein>
    <recommendedName>
        <fullName evidence="3">histidine kinase</fullName>
        <ecNumber evidence="3">2.7.13.3</ecNumber>
    </recommendedName>
</protein>
<dbReference type="InterPro" id="IPR005467">
    <property type="entry name" value="His_kinase_dom"/>
</dbReference>
<dbReference type="GO" id="GO:0000155">
    <property type="term" value="F:phosphorelay sensor kinase activity"/>
    <property type="evidence" value="ECO:0007669"/>
    <property type="project" value="InterPro"/>
</dbReference>
<dbReference type="InterPro" id="IPR036097">
    <property type="entry name" value="HisK_dim/P_sf"/>
</dbReference>
<dbReference type="SUPFAM" id="SSF47384">
    <property type="entry name" value="Homodimeric domain of signal transducing histidine kinase"/>
    <property type="match status" value="1"/>
</dbReference>
<dbReference type="InterPro" id="IPR036890">
    <property type="entry name" value="HATPase_C_sf"/>
</dbReference>
<gene>
    <name evidence="14" type="ORF">LA66_10420</name>
</gene>
<evidence type="ECO:0000256" key="5">
    <source>
        <dbReference type="ARBA" id="ARBA00022679"/>
    </source>
</evidence>
<dbReference type="SMART" id="SM00304">
    <property type="entry name" value="HAMP"/>
    <property type="match status" value="1"/>
</dbReference>
<evidence type="ECO:0000313" key="15">
    <source>
        <dbReference type="Proteomes" id="UP000030826"/>
    </source>
</evidence>
<dbReference type="Gene3D" id="3.30.565.10">
    <property type="entry name" value="Histidine kinase-like ATPase, C-terminal domain"/>
    <property type="match status" value="1"/>
</dbReference>
<dbReference type="SUPFAM" id="SSF55874">
    <property type="entry name" value="ATPase domain of HSP90 chaperone/DNA topoisomerase II/histidine kinase"/>
    <property type="match status" value="1"/>
</dbReference>
<keyword evidence="6 11" id="KW-0812">Transmembrane</keyword>
<evidence type="ECO:0000256" key="10">
    <source>
        <dbReference type="ARBA" id="ARBA00023136"/>
    </source>
</evidence>
<dbReference type="InterPro" id="IPR004358">
    <property type="entry name" value="Sig_transdc_His_kin-like_C"/>
</dbReference>
<keyword evidence="8 11" id="KW-1133">Transmembrane helix</keyword>
<evidence type="ECO:0000259" key="13">
    <source>
        <dbReference type="PROSITE" id="PS50885"/>
    </source>
</evidence>
<proteinExistence type="predicted"/>
<evidence type="ECO:0000256" key="9">
    <source>
        <dbReference type="ARBA" id="ARBA00023012"/>
    </source>
</evidence>
<dbReference type="Pfam" id="PF02518">
    <property type="entry name" value="HATPase_c"/>
    <property type="match status" value="1"/>
</dbReference>
<organism evidence="14 15">
    <name type="scientific">Aureimonas altamirensis</name>
    <dbReference type="NCBI Taxonomy" id="370622"/>
    <lineage>
        <taxon>Bacteria</taxon>
        <taxon>Pseudomonadati</taxon>
        <taxon>Pseudomonadota</taxon>
        <taxon>Alphaproteobacteria</taxon>
        <taxon>Hyphomicrobiales</taxon>
        <taxon>Aurantimonadaceae</taxon>
        <taxon>Aureimonas</taxon>
    </lineage>
</organism>
<dbReference type="SMART" id="SM00388">
    <property type="entry name" value="HisKA"/>
    <property type="match status" value="1"/>
</dbReference>
<dbReference type="PROSITE" id="PS50885">
    <property type="entry name" value="HAMP"/>
    <property type="match status" value="1"/>
</dbReference>
<evidence type="ECO:0000259" key="12">
    <source>
        <dbReference type="PROSITE" id="PS50109"/>
    </source>
</evidence>
<dbReference type="Gene3D" id="6.10.340.10">
    <property type="match status" value="1"/>
</dbReference>
<dbReference type="PRINTS" id="PR00344">
    <property type="entry name" value="BCTRLSENSOR"/>
</dbReference>
<dbReference type="AlphaFoldDB" id="A0A0B1Q3H8"/>
<evidence type="ECO:0000256" key="8">
    <source>
        <dbReference type="ARBA" id="ARBA00022989"/>
    </source>
</evidence>
<dbReference type="PANTHER" id="PTHR45436:SF8">
    <property type="entry name" value="HISTIDINE KINASE"/>
    <property type="match status" value="1"/>
</dbReference>
<dbReference type="SMART" id="SM00387">
    <property type="entry name" value="HATPase_c"/>
    <property type="match status" value="1"/>
</dbReference>
<dbReference type="CDD" id="cd06225">
    <property type="entry name" value="HAMP"/>
    <property type="match status" value="1"/>
</dbReference>
<keyword evidence="5" id="KW-0808">Transferase</keyword>
<dbReference type="Pfam" id="PF00672">
    <property type="entry name" value="HAMP"/>
    <property type="match status" value="1"/>
</dbReference>
<reference evidence="14 15" key="1">
    <citation type="submission" date="2014-09" db="EMBL/GenBank/DDBJ databases">
        <title>Isolation and characterization of Aurantimonas altamirensis ON-56566 from clinical sample following a dog bite.</title>
        <authorList>
            <person name="Eshaghi A."/>
            <person name="Li A."/>
            <person name="Shahinas D."/>
            <person name="Bahn P."/>
            <person name="Kus J.V."/>
            <person name="Patel S.N."/>
        </authorList>
    </citation>
    <scope>NUCLEOTIDE SEQUENCE [LARGE SCALE GENOMIC DNA]</scope>
    <source>
        <strain evidence="14 15">ON-56566</strain>
    </source>
</reference>
<dbReference type="InterPro" id="IPR050428">
    <property type="entry name" value="TCS_sensor_his_kinase"/>
</dbReference>
<dbReference type="PANTHER" id="PTHR45436">
    <property type="entry name" value="SENSOR HISTIDINE KINASE YKOH"/>
    <property type="match status" value="1"/>
</dbReference>
<evidence type="ECO:0000256" key="2">
    <source>
        <dbReference type="ARBA" id="ARBA00004370"/>
    </source>
</evidence>
<comment type="subcellular location">
    <subcellularLocation>
        <location evidence="2">Membrane</location>
    </subcellularLocation>
</comment>
<evidence type="ECO:0000256" key="3">
    <source>
        <dbReference type="ARBA" id="ARBA00012438"/>
    </source>
</evidence>
<keyword evidence="7 14" id="KW-0418">Kinase</keyword>
<name>A0A0B1Q3H8_9HYPH</name>
<dbReference type="InterPro" id="IPR003660">
    <property type="entry name" value="HAMP_dom"/>
</dbReference>
<keyword evidence="10 11" id="KW-0472">Membrane</keyword>
<dbReference type="CDD" id="cd00075">
    <property type="entry name" value="HATPase"/>
    <property type="match status" value="1"/>
</dbReference>
<feature type="domain" description="HAMP" evidence="13">
    <location>
        <begin position="186"/>
        <end position="239"/>
    </location>
</feature>
<dbReference type="Pfam" id="PF00512">
    <property type="entry name" value="HisKA"/>
    <property type="match status" value="1"/>
</dbReference>
<dbReference type="Proteomes" id="UP000030826">
    <property type="component" value="Unassembled WGS sequence"/>
</dbReference>
<dbReference type="EMBL" id="JRFJ01000002">
    <property type="protein sequence ID" value="KHJ54949.1"/>
    <property type="molecule type" value="Genomic_DNA"/>
</dbReference>